<dbReference type="InterPro" id="IPR011234">
    <property type="entry name" value="Fumarylacetoacetase-like_C"/>
</dbReference>
<dbReference type="PROSITE" id="PS51257">
    <property type="entry name" value="PROKAR_LIPOPROTEIN"/>
    <property type="match status" value="1"/>
</dbReference>
<dbReference type="EMBL" id="FOWR01000006">
    <property type="protein sequence ID" value="SFP01477.1"/>
    <property type="molecule type" value="Genomic_DNA"/>
</dbReference>
<dbReference type="PANTHER" id="PTHR42796">
    <property type="entry name" value="FUMARYLACETOACETATE HYDROLASE DOMAIN-CONTAINING PROTEIN 2A-RELATED"/>
    <property type="match status" value="1"/>
</dbReference>
<dbReference type="GO" id="GO:0044281">
    <property type="term" value="P:small molecule metabolic process"/>
    <property type="evidence" value="ECO:0007669"/>
    <property type="project" value="UniProtKB-ARBA"/>
</dbReference>
<evidence type="ECO:0000256" key="3">
    <source>
        <dbReference type="SAM" id="SignalP"/>
    </source>
</evidence>
<dbReference type="AlphaFoldDB" id="A0A1I5LWF9"/>
<evidence type="ECO:0000313" key="6">
    <source>
        <dbReference type="Proteomes" id="UP000182692"/>
    </source>
</evidence>
<dbReference type="InterPro" id="IPR051121">
    <property type="entry name" value="FAH"/>
</dbReference>
<organism evidence="5 6">
    <name type="scientific">Enterovibrio norvegicus DSM 15893</name>
    <dbReference type="NCBI Taxonomy" id="1121869"/>
    <lineage>
        <taxon>Bacteria</taxon>
        <taxon>Pseudomonadati</taxon>
        <taxon>Pseudomonadota</taxon>
        <taxon>Gammaproteobacteria</taxon>
        <taxon>Vibrionales</taxon>
        <taxon>Vibrionaceae</taxon>
        <taxon>Enterovibrio</taxon>
    </lineage>
</organism>
<dbReference type="InterPro" id="IPR036663">
    <property type="entry name" value="Fumarylacetoacetase_C_sf"/>
</dbReference>
<name>A0A1I5LWF9_9GAMM</name>
<evidence type="ECO:0000259" key="4">
    <source>
        <dbReference type="Pfam" id="PF01557"/>
    </source>
</evidence>
<sequence length="376" mass="41789">MKIPFTPFCITSLFAFACINIASANDIASPNTALTLAQVMSPSGEKNTYLVQQVMQNKVTAKNISEHFDYFPDDPLNFLKQYGYEEIESSFKAIPSTVVDYQTLLAAGGDGNAHIAAGTNYAEHGEEADIDEVFLFPKFAQATPSYSQIRYQSDVLLDYEVELCMRWVDNLEKPEQVGGHVGLFVCGDFTDRAELLRKIDVDNVTSGHGFSDAKSGEKRFPTGPYIVVPKNWQTFLNDISLSTYVNGQQRQQAEAKEMLRSPKDLITMILSSGAAPIWRYEDQDVVLFEGTAITSEQNIVTGTPAGVIYNTPGWGYRIVKSLKWLATFSFVESGPIDYILEEYIAESFADNRYLQAGDKVQLTATYLGTIEVDITP</sequence>
<evidence type="ECO:0000256" key="1">
    <source>
        <dbReference type="ARBA" id="ARBA00010211"/>
    </source>
</evidence>
<comment type="similarity">
    <text evidence="1">Belongs to the FAH family.</text>
</comment>
<dbReference type="Gene3D" id="3.90.850.10">
    <property type="entry name" value="Fumarylacetoacetase-like, C-terminal domain"/>
    <property type="match status" value="1"/>
</dbReference>
<accession>A0A1I5LWF9</accession>
<reference evidence="5 6" key="1">
    <citation type="submission" date="2016-10" db="EMBL/GenBank/DDBJ databases">
        <authorList>
            <person name="de Groot N.N."/>
        </authorList>
    </citation>
    <scope>NUCLEOTIDE SEQUENCE [LARGE SCALE GENOMIC DNA]</scope>
    <source>
        <strain evidence="5 6">DSM 15893</strain>
    </source>
</reference>
<dbReference type="Proteomes" id="UP000182692">
    <property type="component" value="Unassembled WGS sequence"/>
</dbReference>
<dbReference type="GO" id="GO:0046872">
    <property type="term" value="F:metal ion binding"/>
    <property type="evidence" value="ECO:0007669"/>
    <property type="project" value="UniProtKB-KW"/>
</dbReference>
<evidence type="ECO:0000313" key="5">
    <source>
        <dbReference type="EMBL" id="SFP01477.1"/>
    </source>
</evidence>
<dbReference type="GeneID" id="35872330"/>
<keyword evidence="5" id="KW-0378">Hydrolase</keyword>
<dbReference type="SUPFAM" id="SSF56529">
    <property type="entry name" value="FAH"/>
    <property type="match status" value="1"/>
</dbReference>
<dbReference type="OrthoDB" id="1322593at2"/>
<keyword evidence="2" id="KW-0479">Metal-binding</keyword>
<dbReference type="GO" id="GO:0016787">
    <property type="term" value="F:hydrolase activity"/>
    <property type="evidence" value="ECO:0007669"/>
    <property type="project" value="UniProtKB-KW"/>
</dbReference>
<feature type="domain" description="Fumarylacetoacetase-like C-terminal" evidence="4">
    <location>
        <begin position="114"/>
        <end position="374"/>
    </location>
</feature>
<dbReference type="STRING" id="1121869.SAMN03084138_01107"/>
<keyword evidence="3" id="KW-0732">Signal</keyword>
<feature type="chain" id="PRO_5010293289" evidence="3">
    <location>
        <begin position="25"/>
        <end position="376"/>
    </location>
</feature>
<proteinExistence type="inferred from homology"/>
<dbReference type="PANTHER" id="PTHR42796:SF4">
    <property type="entry name" value="FUMARYLACETOACETATE HYDROLASE DOMAIN-CONTAINING PROTEIN 2A"/>
    <property type="match status" value="1"/>
</dbReference>
<evidence type="ECO:0000256" key="2">
    <source>
        <dbReference type="ARBA" id="ARBA00022723"/>
    </source>
</evidence>
<gene>
    <name evidence="5" type="ORF">SAMN03084138_01107</name>
</gene>
<dbReference type="RefSeq" id="WP_017010685.1">
    <property type="nucleotide sequence ID" value="NZ_FOWR01000006.1"/>
</dbReference>
<feature type="signal peptide" evidence="3">
    <location>
        <begin position="1"/>
        <end position="24"/>
    </location>
</feature>
<protein>
    <submittedName>
        <fullName evidence="5">Fumarylacetoacetate (FAA) hydrolase family protein</fullName>
    </submittedName>
</protein>
<dbReference type="Pfam" id="PF01557">
    <property type="entry name" value="FAA_hydrolase"/>
    <property type="match status" value="1"/>
</dbReference>